<evidence type="ECO:0000256" key="9">
    <source>
        <dbReference type="ARBA" id="ARBA00023125"/>
    </source>
</evidence>
<keyword evidence="2" id="KW-0479">Metal-binding</keyword>
<organism evidence="14">
    <name type="scientific">Blastocystis hominis</name>
    <dbReference type="NCBI Taxonomy" id="12968"/>
    <lineage>
        <taxon>Eukaryota</taxon>
        <taxon>Sar</taxon>
        <taxon>Stramenopiles</taxon>
        <taxon>Bigyra</taxon>
        <taxon>Opalozoa</taxon>
        <taxon>Opalinata</taxon>
        <taxon>Blastocystidae</taxon>
        <taxon>Blastocystis</taxon>
    </lineage>
</organism>
<dbReference type="GO" id="GO:0006281">
    <property type="term" value="P:DNA repair"/>
    <property type="evidence" value="ECO:0007669"/>
    <property type="project" value="UniProtKB-KW"/>
</dbReference>
<reference evidence="14" key="1">
    <citation type="submission" date="2010-02" db="EMBL/GenBank/DDBJ databases">
        <title>Sequencing and annotation of the Blastocystis hominis genome.</title>
        <authorList>
            <person name="Wincker P."/>
        </authorList>
    </citation>
    <scope>NUCLEOTIDE SEQUENCE</scope>
    <source>
        <strain evidence="14">Singapore isolate B</strain>
    </source>
</reference>
<keyword evidence="7" id="KW-0862">Zinc</keyword>
<evidence type="ECO:0000256" key="6">
    <source>
        <dbReference type="ARBA" id="ARBA00022801"/>
    </source>
</evidence>
<dbReference type="GO" id="GO:0031490">
    <property type="term" value="F:chromatin DNA binding"/>
    <property type="evidence" value="ECO:0007669"/>
    <property type="project" value="TreeGrafter"/>
</dbReference>
<evidence type="ECO:0000256" key="1">
    <source>
        <dbReference type="ARBA" id="ARBA00004123"/>
    </source>
</evidence>
<dbReference type="SUPFAM" id="SSF57903">
    <property type="entry name" value="FYVE/PHD zinc finger"/>
    <property type="match status" value="1"/>
</dbReference>
<dbReference type="GO" id="GO:0031297">
    <property type="term" value="P:replication fork processing"/>
    <property type="evidence" value="ECO:0007669"/>
    <property type="project" value="TreeGrafter"/>
</dbReference>
<keyword evidence="15" id="KW-1185">Reference proteome</keyword>
<keyword evidence="3" id="KW-0547">Nucleotide-binding</keyword>
<dbReference type="GO" id="GO:0005524">
    <property type="term" value="F:ATP binding"/>
    <property type="evidence" value="ECO:0007669"/>
    <property type="project" value="UniProtKB-KW"/>
</dbReference>
<keyword evidence="4" id="KW-0227">DNA damage</keyword>
<comment type="subcellular location">
    <subcellularLocation>
        <location evidence="1">Nucleus</location>
    </subcellularLocation>
</comment>
<feature type="region of interest" description="Disordered" evidence="12">
    <location>
        <begin position="34"/>
        <end position="63"/>
    </location>
</feature>
<keyword evidence="11" id="KW-0539">Nucleus</keyword>
<dbReference type="OrthoDB" id="6286493at2759"/>
<dbReference type="GeneID" id="24922535"/>
<evidence type="ECO:0000313" key="14">
    <source>
        <dbReference type="EMBL" id="CBK22170.2"/>
    </source>
</evidence>
<evidence type="ECO:0000256" key="7">
    <source>
        <dbReference type="ARBA" id="ARBA00022833"/>
    </source>
</evidence>
<dbReference type="PROSITE" id="PS51533">
    <property type="entry name" value="ADD"/>
    <property type="match status" value="1"/>
</dbReference>
<keyword evidence="6" id="KW-0378">Hydrolase</keyword>
<proteinExistence type="predicted"/>
<name>D8M281_BLAHO</name>
<dbReference type="GO" id="GO:0006338">
    <property type="term" value="P:chromatin remodeling"/>
    <property type="evidence" value="ECO:0007669"/>
    <property type="project" value="TreeGrafter"/>
</dbReference>
<evidence type="ECO:0000256" key="3">
    <source>
        <dbReference type="ARBA" id="ARBA00022741"/>
    </source>
</evidence>
<dbReference type="GO" id="GO:0008270">
    <property type="term" value="F:zinc ion binding"/>
    <property type="evidence" value="ECO:0007669"/>
    <property type="project" value="UniProtKB-KW"/>
</dbReference>
<dbReference type="AlphaFoldDB" id="D8M281"/>
<accession>D8M281</accession>
<dbReference type="PROSITE" id="PS00518">
    <property type="entry name" value="ZF_RING_1"/>
    <property type="match status" value="1"/>
</dbReference>
<keyword evidence="10" id="KW-0234">DNA repair</keyword>
<dbReference type="InterPro" id="IPR013083">
    <property type="entry name" value="Znf_RING/FYVE/PHD"/>
</dbReference>
<gene>
    <name evidence="14" type="ORF">GSBLH_T00006411001</name>
</gene>
<dbReference type="Proteomes" id="UP000008312">
    <property type="component" value="Unassembled WGS sequence"/>
</dbReference>
<dbReference type="CDD" id="cd11726">
    <property type="entry name" value="ADDz_ATRX"/>
    <property type="match status" value="1"/>
</dbReference>
<evidence type="ECO:0000256" key="8">
    <source>
        <dbReference type="ARBA" id="ARBA00022840"/>
    </source>
</evidence>
<dbReference type="EMBL" id="FN668647">
    <property type="protein sequence ID" value="CBK22170.2"/>
    <property type="molecule type" value="Genomic_DNA"/>
</dbReference>
<evidence type="ECO:0000256" key="5">
    <source>
        <dbReference type="ARBA" id="ARBA00022771"/>
    </source>
</evidence>
<keyword evidence="9" id="KW-0238">DNA-binding</keyword>
<evidence type="ECO:0000256" key="4">
    <source>
        <dbReference type="ARBA" id="ARBA00022763"/>
    </source>
</evidence>
<evidence type="ECO:0000313" key="15">
    <source>
        <dbReference type="Proteomes" id="UP000008312"/>
    </source>
</evidence>
<dbReference type="PANTHER" id="PTHR46357">
    <property type="entry name" value="TRANSCRIPTIONAL REGULATOR ATRX"/>
    <property type="match status" value="1"/>
</dbReference>
<dbReference type="PANTHER" id="PTHR46357:SF1">
    <property type="entry name" value="TRANSCRIPTIONAL REGULATOR ATRX"/>
    <property type="match status" value="1"/>
</dbReference>
<dbReference type="InterPro" id="IPR025766">
    <property type="entry name" value="ADD"/>
</dbReference>
<dbReference type="GO" id="GO:0005721">
    <property type="term" value="C:pericentric heterochromatin"/>
    <property type="evidence" value="ECO:0007669"/>
    <property type="project" value="TreeGrafter"/>
</dbReference>
<dbReference type="InterPro" id="IPR017907">
    <property type="entry name" value="Znf_RING_CS"/>
</dbReference>
<evidence type="ECO:0000256" key="10">
    <source>
        <dbReference type="ARBA" id="ARBA00023204"/>
    </source>
</evidence>
<dbReference type="InterPro" id="IPR011011">
    <property type="entry name" value="Znf_FYVE_PHD"/>
</dbReference>
<protein>
    <recommendedName>
        <fullName evidence="13">PHD-type domain-containing protein</fullName>
    </recommendedName>
</protein>
<feature type="domain" description="PHD-type" evidence="13">
    <location>
        <begin position="181"/>
        <end position="301"/>
    </location>
</feature>
<evidence type="ECO:0000256" key="2">
    <source>
        <dbReference type="ARBA" id="ARBA00022723"/>
    </source>
</evidence>
<evidence type="ECO:0000259" key="13">
    <source>
        <dbReference type="PROSITE" id="PS51533"/>
    </source>
</evidence>
<dbReference type="InParanoid" id="D8M281"/>
<evidence type="ECO:0000256" key="11">
    <source>
        <dbReference type="ARBA" id="ARBA00023242"/>
    </source>
</evidence>
<dbReference type="GO" id="GO:0010468">
    <property type="term" value="P:regulation of gene expression"/>
    <property type="evidence" value="ECO:0007669"/>
    <property type="project" value="UniProtKB-ARBA"/>
</dbReference>
<dbReference type="RefSeq" id="XP_012896218.1">
    <property type="nucleotide sequence ID" value="XM_013040764.1"/>
</dbReference>
<keyword evidence="8" id="KW-0067">ATP-binding</keyword>
<dbReference type="InterPro" id="IPR052131">
    <property type="entry name" value="ATRX_domain-containing"/>
</dbReference>
<sequence length="301" mass="34880">MYEANVLAQCFVNENQKQIQEDFDKLKAKYGTVLGHSKQSHKRMSSSASSVASKKQKKAKAKKEKEKIEVEYNGALLPFCLETVNNGMVAFFRELQNKMRCSTPPQSQNRWRFCKYERVLLTIQSVLEELAMDEAHKEFAGIDVPESPHKMMELLIQLCEHFGFGKLKEQFASQTLYSPANDYTTQSELRKFCTHCGDKKQTRWKDLVDHPRLRFVYLCKACLAEYKKNPWKQEEDHDVECSCCGDGGSVVLCDFCSHSICSNCIMLHMGVDEWERIQNEEKWSCMVCRKDAEGKFVFLKE</sequence>
<evidence type="ECO:0000256" key="12">
    <source>
        <dbReference type="SAM" id="MobiDB-lite"/>
    </source>
</evidence>
<dbReference type="Gene3D" id="3.30.40.10">
    <property type="entry name" value="Zinc/RING finger domain, C3HC4 (zinc finger)"/>
    <property type="match status" value="1"/>
</dbReference>
<dbReference type="GO" id="GO:0016787">
    <property type="term" value="F:hydrolase activity"/>
    <property type="evidence" value="ECO:0007669"/>
    <property type="project" value="UniProtKB-KW"/>
</dbReference>
<keyword evidence="5" id="KW-0863">Zinc-finger</keyword>
<dbReference type="GO" id="GO:0005634">
    <property type="term" value="C:nucleus"/>
    <property type="evidence" value="ECO:0007669"/>
    <property type="project" value="UniProtKB-SubCell"/>
</dbReference>